<reference evidence="2" key="1">
    <citation type="submission" date="2020-11" db="EMBL/GenBank/DDBJ databases">
        <title>Adaptations for nitrogen fixation in a non-lichenized fungal sporocarp promotes dispersal by wood-feeding termites.</title>
        <authorList>
            <consortium name="DOE Joint Genome Institute"/>
            <person name="Koch R.A."/>
            <person name="Yoon G."/>
            <person name="Arayal U."/>
            <person name="Lail K."/>
            <person name="Amirebrahimi M."/>
            <person name="Labutti K."/>
            <person name="Lipzen A."/>
            <person name="Riley R."/>
            <person name="Barry K."/>
            <person name="Henrissat B."/>
            <person name="Grigoriev I.V."/>
            <person name="Herr J.R."/>
            <person name="Aime M.C."/>
        </authorList>
    </citation>
    <scope>NUCLEOTIDE SEQUENCE</scope>
    <source>
        <strain evidence="2">MCA 3950</strain>
    </source>
</reference>
<dbReference type="InterPro" id="IPR036339">
    <property type="entry name" value="PUB-like_dom_sf"/>
</dbReference>
<dbReference type="RefSeq" id="XP_043043516.1">
    <property type="nucleotide sequence ID" value="XM_043181627.1"/>
</dbReference>
<dbReference type="CDD" id="cd09212">
    <property type="entry name" value="PUB"/>
    <property type="match status" value="1"/>
</dbReference>
<dbReference type="Gene3D" id="1.20.58.2190">
    <property type="match status" value="1"/>
</dbReference>
<dbReference type="AlphaFoldDB" id="A0A9P7VYP1"/>
<dbReference type="Pfam" id="PF09409">
    <property type="entry name" value="PUB"/>
    <property type="match status" value="1"/>
</dbReference>
<dbReference type="SUPFAM" id="SSF143503">
    <property type="entry name" value="PUG domain-like"/>
    <property type="match status" value="1"/>
</dbReference>
<organism evidence="2 3">
    <name type="scientific">Guyanagaster necrorhizus</name>
    <dbReference type="NCBI Taxonomy" id="856835"/>
    <lineage>
        <taxon>Eukaryota</taxon>
        <taxon>Fungi</taxon>
        <taxon>Dikarya</taxon>
        <taxon>Basidiomycota</taxon>
        <taxon>Agaricomycotina</taxon>
        <taxon>Agaricomycetes</taxon>
        <taxon>Agaricomycetidae</taxon>
        <taxon>Agaricales</taxon>
        <taxon>Marasmiineae</taxon>
        <taxon>Physalacriaceae</taxon>
        <taxon>Guyanagaster</taxon>
    </lineage>
</organism>
<name>A0A9P7VYP1_9AGAR</name>
<dbReference type="Proteomes" id="UP000812287">
    <property type="component" value="Unassembled WGS sequence"/>
</dbReference>
<proteinExistence type="predicted"/>
<comment type="caution">
    <text evidence="2">The sequence shown here is derived from an EMBL/GenBank/DDBJ whole genome shotgun (WGS) entry which is preliminary data.</text>
</comment>
<dbReference type="InterPro" id="IPR018997">
    <property type="entry name" value="PUB_domain"/>
</dbReference>
<accession>A0A9P7VYP1</accession>
<sequence>MPFSKLLSGALNAGPTFLSQSWRRTDFDKGYKMRTELRRMIDVGILGMVNDHEASKEGAESPKTLHELANNIIAHPEKEKYRRFKINNPKIKKDIMEPKGVLEFAIKLRVMCPRLGNRMDIVQYTRQKKRILSVTMVCGNRTWRTCRNGLHFLVHDPALTYESSML</sequence>
<dbReference type="GeneID" id="66103923"/>
<dbReference type="OrthoDB" id="49605at2759"/>
<evidence type="ECO:0000259" key="1">
    <source>
        <dbReference type="Pfam" id="PF09409"/>
    </source>
</evidence>
<gene>
    <name evidence="2" type="ORF">BT62DRAFT_619873</name>
</gene>
<evidence type="ECO:0000313" key="3">
    <source>
        <dbReference type="Proteomes" id="UP000812287"/>
    </source>
</evidence>
<protein>
    <recommendedName>
        <fullName evidence="1">PUB domain-containing protein</fullName>
    </recommendedName>
</protein>
<keyword evidence="3" id="KW-1185">Reference proteome</keyword>
<evidence type="ECO:0000313" key="2">
    <source>
        <dbReference type="EMBL" id="KAG7450016.1"/>
    </source>
</evidence>
<feature type="domain" description="PUB" evidence="1">
    <location>
        <begin position="63"/>
        <end position="104"/>
    </location>
</feature>
<dbReference type="EMBL" id="MU250527">
    <property type="protein sequence ID" value="KAG7450016.1"/>
    <property type="molecule type" value="Genomic_DNA"/>
</dbReference>